<dbReference type="OMA" id="MMKGFFD"/>
<dbReference type="EMBL" id="QRON01000006">
    <property type="protein sequence ID" value="RHL27866.1"/>
    <property type="molecule type" value="Genomic_DNA"/>
</dbReference>
<accession>A0A395ZJ99</accession>
<evidence type="ECO:0000313" key="31">
    <source>
        <dbReference type="Proteomes" id="UP000284296"/>
    </source>
</evidence>
<dbReference type="InterPro" id="IPR000515">
    <property type="entry name" value="MetI-like"/>
</dbReference>
<dbReference type="EMBL" id="QSAZ01000003">
    <property type="protein sequence ID" value="RGW88550.1"/>
    <property type="molecule type" value="Genomic_DNA"/>
</dbReference>
<dbReference type="EMBL" id="QRUJ01000007">
    <property type="protein sequence ID" value="RGR54606.1"/>
    <property type="molecule type" value="Genomic_DNA"/>
</dbReference>
<dbReference type="EMBL" id="QRXG01000009">
    <property type="protein sequence ID" value="RGT81651.1"/>
    <property type="molecule type" value="Genomic_DNA"/>
</dbReference>
<dbReference type="EMBL" id="QSES01000005">
    <property type="protein sequence ID" value="RGZ94582.1"/>
    <property type="molecule type" value="Genomic_DNA"/>
</dbReference>
<evidence type="ECO:0000313" key="20">
    <source>
        <dbReference type="EMBL" id="RHI21539.1"/>
    </source>
</evidence>
<protein>
    <submittedName>
        <fullName evidence="23">Carbohydrate ABC transporter permease</fullName>
    </submittedName>
</protein>
<evidence type="ECO:0000313" key="25">
    <source>
        <dbReference type="Proteomes" id="UP000261052"/>
    </source>
</evidence>
<evidence type="ECO:0000313" key="9">
    <source>
        <dbReference type="EMBL" id="RGK43639.1"/>
    </source>
</evidence>
<dbReference type="GeneID" id="86987905"/>
<dbReference type="EMBL" id="QSTI01000006">
    <property type="protein sequence ID" value="RGM50890.1"/>
    <property type="molecule type" value="Genomic_DNA"/>
</dbReference>
<dbReference type="EMBL" id="QRKN01000007">
    <property type="protein sequence ID" value="RHI21539.1"/>
    <property type="molecule type" value="Genomic_DNA"/>
</dbReference>
<dbReference type="EMBL" id="QSJS01000004">
    <property type="protein sequence ID" value="RHD96690.1"/>
    <property type="molecule type" value="Genomic_DNA"/>
</dbReference>
<evidence type="ECO:0000313" key="28">
    <source>
        <dbReference type="Proteomes" id="UP000283297"/>
    </source>
</evidence>
<evidence type="ECO:0000313" key="23">
    <source>
        <dbReference type="EMBL" id="RHL80059.1"/>
    </source>
</evidence>
<evidence type="ECO:0000313" key="34">
    <source>
        <dbReference type="Proteomes" id="UP000285865"/>
    </source>
</evidence>
<dbReference type="Proteomes" id="UP000283721">
    <property type="component" value="Unassembled WGS sequence"/>
</dbReference>
<dbReference type="Proteomes" id="UP000266066">
    <property type="component" value="Unassembled WGS sequence"/>
</dbReference>
<evidence type="ECO:0000313" key="27">
    <source>
        <dbReference type="Proteomes" id="UP000266698"/>
    </source>
</evidence>
<evidence type="ECO:0000313" key="13">
    <source>
        <dbReference type="EMBL" id="RGW39634.1"/>
    </source>
</evidence>
<dbReference type="Proteomes" id="UP000286220">
    <property type="component" value="Unassembled WGS sequence"/>
</dbReference>
<dbReference type="Proteomes" id="UP000285865">
    <property type="component" value="Unassembled WGS sequence"/>
</dbReference>
<evidence type="ECO:0000313" key="16">
    <source>
        <dbReference type="EMBL" id="RHA15552.1"/>
    </source>
</evidence>
<sequence>MADITAGSVKSKKKKKISIFPIVNCIIMVLFLIITLYPVLNTLAISLNDGTDALRGGIYLLPRKFTWKNYITVLQKDNLITGAYITVARTIIGTVLALVANAILAFIVSRKRFLFKRGLSLFWVITMYVNGGLIPTFLLYKGLGLTNSFWVYVVPGMVSAFNMLVIRTYMNGIPDSLEESAQLDGAGYTTIFLKIYSPLCKPVYATVALFVAVGQWNSWFDAMLYNRMNTKLTTLQYELMKLLSAVTNQGGSAETLKNAVGAVTPTSVRAAATIITMLPIICIYPFLQKYFVTGLTLGGVKE</sequence>
<dbReference type="CDD" id="cd06261">
    <property type="entry name" value="TM_PBP2"/>
    <property type="match status" value="1"/>
</dbReference>
<feature type="transmembrane region" description="Helical" evidence="7">
    <location>
        <begin position="83"/>
        <end position="108"/>
    </location>
</feature>
<dbReference type="Gene3D" id="1.10.3720.10">
    <property type="entry name" value="MetI-like"/>
    <property type="match status" value="1"/>
</dbReference>
<evidence type="ECO:0000256" key="7">
    <source>
        <dbReference type="RuleBase" id="RU363032"/>
    </source>
</evidence>
<evidence type="ECO:0000313" key="15">
    <source>
        <dbReference type="EMBL" id="RGZ94582.1"/>
    </source>
</evidence>
<evidence type="ECO:0000256" key="4">
    <source>
        <dbReference type="ARBA" id="ARBA00022692"/>
    </source>
</evidence>
<dbReference type="Proteomes" id="UP000266698">
    <property type="component" value="Unassembled WGS sequence"/>
</dbReference>
<evidence type="ECO:0000256" key="3">
    <source>
        <dbReference type="ARBA" id="ARBA00022475"/>
    </source>
</evidence>
<evidence type="ECO:0000313" key="33">
    <source>
        <dbReference type="Proteomes" id="UP000285290"/>
    </source>
</evidence>
<dbReference type="Pfam" id="PF00528">
    <property type="entry name" value="BPD_transp_1"/>
    <property type="match status" value="1"/>
</dbReference>
<dbReference type="EMBL" id="QSFB01000003">
    <property type="protein sequence ID" value="RHA15552.1"/>
    <property type="molecule type" value="Genomic_DNA"/>
</dbReference>
<dbReference type="PROSITE" id="PS50928">
    <property type="entry name" value="ABC_TM1"/>
    <property type="match status" value="1"/>
</dbReference>
<dbReference type="RefSeq" id="WP_012741912.1">
    <property type="nucleotide sequence ID" value="NZ_CP092643.1"/>
</dbReference>
<evidence type="ECO:0000313" key="12">
    <source>
        <dbReference type="EMBL" id="RGT81651.1"/>
    </source>
</evidence>
<evidence type="ECO:0000313" key="14">
    <source>
        <dbReference type="EMBL" id="RGW88550.1"/>
    </source>
</evidence>
<name>A0A395ZJ99_9FIRM</name>
<evidence type="ECO:0000256" key="5">
    <source>
        <dbReference type="ARBA" id="ARBA00022989"/>
    </source>
</evidence>
<evidence type="ECO:0000313" key="32">
    <source>
        <dbReference type="Proteomes" id="UP000284835"/>
    </source>
</evidence>
<keyword evidence="3" id="KW-1003">Cell membrane</keyword>
<dbReference type="InterPro" id="IPR035906">
    <property type="entry name" value="MetI-like_sf"/>
</dbReference>
<proteinExistence type="inferred from homology"/>
<evidence type="ECO:0000313" key="19">
    <source>
        <dbReference type="EMBL" id="RHE33115.1"/>
    </source>
</evidence>
<dbReference type="GO" id="GO:0055085">
    <property type="term" value="P:transmembrane transport"/>
    <property type="evidence" value="ECO:0007669"/>
    <property type="project" value="InterPro"/>
</dbReference>
<dbReference type="PANTHER" id="PTHR43744">
    <property type="entry name" value="ABC TRANSPORTER PERMEASE PROTEIN MG189-RELATED-RELATED"/>
    <property type="match status" value="1"/>
</dbReference>
<dbReference type="Proteomes" id="UP000284835">
    <property type="component" value="Unassembled WGS sequence"/>
</dbReference>
<feature type="domain" description="ABC transmembrane type-1" evidence="8">
    <location>
        <begin position="83"/>
        <end position="287"/>
    </location>
</feature>
<dbReference type="Proteomes" id="UP000286341">
    <property type="component" value="Unassembled WGS sequence"/>
</dbReference>
<keyword evidence="5 7" id="KW-1133">Transmembrane helix</keyword>
<dbReference type="EMBL" id="QSFZ01000010">
    <property type="protein sequence ID" value="RHA91411.1"/>
    <property type="molecule type" value="Genomic_DNA"/>
</dbReference>
<comment type="subcellular location">
    <subcellularLocation>
        <location evidence="1 7">Cell membrane</location>
        <topology evidence="1 7">Multi-pass membrane protein</topology>
    </subcellularLocation>
</comment>
<evidence type="ECO:0000313" key="29">
    <source>
        <dbReference type="Proteomes" id="UP000283683"/>
    </source>
</evidence>
<evidence type="ECO:0000313" key="24">
    <source>
        <dbReference type="Proteomes" id="UP000260717"/>
    </source>
</evidence>
<dbReference type="EMBL" id="QSAE01000024">
    <property type="protein sequence ID" value="RGW39634.1"/>
    <property type="molecule type" value="Genomic_DNA"/>
</dbReference>
<dbReference type="Proteomes" id="UP000286181">
    <property type="component" value="Unassembled WGS sequence"/>
</dbReference>
<dbReference type="EMBL" id="QROF01000004">
    <property type="protein sequence ID" value="RHL05624.1"/>
    <property type="molecule type" value="Genomic_DNA"/>
</dbReference>
<keyword evidence="6 7" id="KW-0472">Membrane</keyword>
<dbReference type="GO" id="GO:0005886">
    <property type="term" value="C:plasma membrane"/>
    <property type="evidence" value="ECO:0007669"/>
    <property type="project" value="UniProtKB-SubCell"/>
</dbReference>
<evidence type="ECO:0000256" key="1">
    <source>
        <dbReference type="ARBA" id="ARBA00004651"/>
    </source>
</evidence>
<evidence type="ECO:0000313" key="38">
    <source>
        <dbReference type="Proteomes" id="UP000286581"/>
    </source>
</evidence>
<dbReference type="Proteomes" id="UP000283297">
    <property type="component" value="Unassembled WGS sequence"/>
</dbReference>
<feature type="transmembrane region" description="Helical" evidence="7">
    <location>
        <begin position="268"/>
        <end position="287"/>
    </location>
</feature>
<evidence type="ECO:0000259" key="8">
    <source>
        <dbReference type="PROSITE" id="PS50928"/>
    </source>
</evidence>
<feature type="transmembrane region" description="Helical" evidence="7">
    <location>
        <begin position="120"/>
        <end position="143"/>
    </location>
</feature>
<evidence type="ECO:0000313" key="17">
    <source>
        <dbReference type="EMBL" id="RHA91411.1"/>
    </source>
</evidence>
<dbReference type="EMBL" id="QSQP01000006">
    <property type="protein sequence ID" value="RGK43639.1"/>
    <property type="molecule type" value="Genomic_DNA"/>
</dbReference>
<dbReference type="AlphaFoldDB" id="A0A395ZJ99"/>
<dbReference type="Proteomes" id="UP000284296">
    <property type="component" value="Unassembled WGS sequence"/>
</dbReference>
<dbReference type="Proteomes" id="UP000285290">
    <property type="component" value="Unassembled WGS sequence"/>
</dbReference>
<organism evidence="23 27">
    <name type="scientific">Agathobacter rectalis</name>
    <dbReference type="NCBI Taxonomy" id="39491"/>
    <lineage>
        <taxon>Bacteria</taxon>
        <taxon>Bacillati</taxon>
        <taxon>Bacillota</taxon>
        <taxon>Clostridia</taxon>
        <taxon>Lachnospirales</taxon>
        <taxon>Lachnospiraceae</taxon>
        <taxon>Agathobacter</taxon>
    </lineage>
</organism>
<evidence type="ECO:0000313" key="26">
    <source>
        <dbReference type="Proteomes" id="UP000266066"/>
    </source>
</evidence>
<evidence type="ECO:0000313" key="11">
    <source>
        <dbReference type="EMBL" id="RGR54606.1"/>
    </source>
</evidence>
<evidence type="ECO:0000256" key="2">
    <source>
        <dbReference type="ARBA" id="ARBA00022448"/>
    </source>
</evidence>
<evidence type="ECO:0000313" key="21">
    <source>
        <dbReference type="EMBL" id="RHL05624.1"/>
    </source>
</evidence>
<dbReference type="SUPFAM" id="SSF161098">
    <property type="entry name" value="MetI-like"/>
    <property type="match status" value="1"/>
</dbReference>
<feature type="transmembrane region" description="Helical" evidence="7">
    <location>
        <begin position="149"/>
        <end position="166"/>
    </location>
</feature>
<evidence type="ECO:0000313" key="35">
    <source>
        <dbReference type="Proteomes" id="UP000286181"/>
    </source>
</evidence>
<evidence type="ECO:0000256" key="6">
    <source>
        <dbReference type="ARBA" id="ARBA00023136"/>
    </source>
</evidence>
<keyword evidence="4 7" id="KW-0812">Transmembrane</keyword>
<dbReference type="Proteomes" id="UP000283683">
    <property type="component" value="Unassembled WGS sequence"/>
</dbReference>
<evidence type="ECO:0000313" key="30">
    <source>
        <dbReference type="Proteomes" id="UP000283721"/>
    </source>
</evidence>
<dbReference type="Proteomes" id="UP000261052">
    <property type="component" value="Unassembled WGS sequence"/>
</dbReference>
<gene>
    <name evidence="23" type="ORF">DW001_06855</name>
    <name evidence="22" type="ORF">DW028_09975</name>
    <name evidence="21" type="ORF">DW038_06890</name>
    <name evidence="20" type="ORF">DW172_09595</name>
    <name evidence="19" type="ORF">DW753_04350</name>
    <name evidence="18" type="ORF">DW775_04955</name>
    <name evidence="17" type="ORF">DW912_10370</name>
    <name evidence="16" type="ORF">DW948_03785</name>
    <name evidence="15" type="ORF">DW967_03690</name>
    <name evidence="14" type="ORF">DWV45_04030</name>
    <name evidence="13" type="ORF">DWV78_08635</name>
    <name evidence="12" type="ORF">DWX06_06950</name>
    <name evidence="11" type="ORF">DWY38_08405</name>
    <name evidence="10" type="ORF">DXC13_05410</name>
    <name evidence="9" type="ORF">DXD13_06575</name>
</gene>
<evidence type="ECO:0000313" key="22">
    <source>
        <dbReference type="EMBL" id="RHL27866.1"/>
    </source>
</evidence>
<dbReference type="Proteomes" id="UP000260717">
    <property type="component" value="Unassembled WGS sequence"/>
</dbReference>
<evidence type="ECO:0000313" key="37">
    <source>
        <dbReference type="Proteomes" id="UP000286341"/>
    </source>
</evidence>
<comment type="caution">
    <text evidence="23">The sequence shown here is derived from an EMBL/GenBank/DDBJ whole genome shotgun (WGS) entry which is preliminary data.</text>
</comment>
<evidence type="ECO:0000313" key="10">
    <source>
        <dbReference type="EMBL" id="RGM50890.1"/>
    </source>
</evidence>
<dbReference type="PANTHER" id="PTHR43744:SF9">
    <property type="entry name" value="POLYGALACTURONAN_RHAMNOGALACTURONAN TRANSPORT SYSTEM PERMEASE PROTEIN YTCP"/>
    <property type="match status" value="1"/>
</dbReference>
<evidence type="ECO:0000313" key="36">
    <source>
        <dbReference type="Proteomes" id="UP000286220"/>
    </source>
</evidence>
<evidence type="ECO:0000313" key="18">
    <source>
        <dbReference type="EMBL" id="RHD96690.1"/>
    </source>
</evidence>
<dbReference type="EMBL" id="QSKC01000004">
    <property type="protein sequence ID" value="RHE33115.1"/>
    <property type="molecule type" value="Genomic_DNA"/>
</dbReference>
<dbReference type="EMBL" id="QRPB01000006">
    <property type="protein sequence ID" value="RHL80059.1"/>
    <property type="molecule type" value="Genomic_DNA"/>
</dbReference>
<comment type="similarity">
    <text evidence="7">Belongs to the binding-protein-dependent transport system permease family.</text>
</comment>
<feature type="transmembrane region" description="Helical" evidence="7">
    <location>
        <begin position="19"/>
        <end position="40"/>
    </location>
</feature>
<reference evidence="24 25" key="1">
    <citation type="submission" date="2018-08" db="EMBL/GenBank/DDBJ databases">
        <title>A genome reference for cultivated species of the human gut microbiota.</title>
        <authorList>
            <person name="Zou Y."/>
            <person name="Xue W."/>
            <person name="Luo G."/>
        </authorList>
    </citation>
    <scope>NUCLEOTIDE SEQUENCE [LARGE SCALE GENOMIC DNA]</scope>
    <source>
        <strain evidence="14 29">AF06-19</strain>
        <strain evidence="13 38">AF12-8</strain>
        <strain evidence="12 31">AF18-16LB</strain>
        <strain evidence="11 26">AF25-15</strain>
        <strain evidence="23 27">AF36-2BH</strain>
        <strain evidence="22 28">AF38-24</strain>
        <strain evidence="21 35">AF39-14AC</strain>
        <strain evidence="20 34">AM16-11</strain>
        <strain evidence="19 33">AM29-10</strain>
        <strain evidence="18 32">AM30-13AC</strain>
        <strain evidence="17 36">AM42-17AT</strain>
        <strain evidence="16 37">AM44-1AT</strain>
        <strain evidence="15 30">AM47-6BH</strain>
        <strain evidence="10 24">OM08-12AT</strain>
        <strain evidence="9 25">TF11-15AC</strain>
    </source>
</reference>
<keyword evidence="2 7" id="KW-0813">Transport</keyword>
<dbReference type="Proteomes" id="UP000286581">
    <property type="component" value="Unassembled WGS sequence"/>
</dbReference>